<dbReference type="EMBL" id="CP109019">
    <property type="protein sequence ID" value="WUT84257.1"/>
    <property type="molecule type" value="Genomic_DNA"/>
</dbReference>
<dbReference type="Pfam" id="PF12728">
    <property type="entry name" value="HTH_17"/>
    <property type="match status" value="1"/>
</dbReference>
<proteinExistence type="predicted"/>
<feature type="domain" description="Helix-turn-helix" evidence="1">
    <location>
        <begin position="5"/>
        <end position="45"/>
    </location>
</feature>
<keyword evidence="3" id="KW-1185">Reference proteome</keyword>
<sequence>MSDEFLTVPDVMAKLQVGRTTVYDLIRTKRLPSIKVGSSRRIPLDGYRAYVASRLEFDEVA</sequence>
<reference evidence="2" key="1">
    <citation type="submission" date="2022-10" db="EMBL/GenBank/DDBJ databases">
        <title>The complete genomes of actinobacterial strains from the NBC collection.</title>
        <authorList>
            <person name="Joergensen T.S."/>
            <person name="Alvarez Arevalo M."/>
            <person name="Sterndorff E.B."/>
            <person name="Faurdal D."/>
            <person name="Vuksanovic O."/>
            <person name="Mourched A.-S."/>
            <person name="Charusanti P."/>
            <person name="Shaw S."/>
            <person name="Blin K."/>
            <person name="Weber T."/>
        </authorList>
    </citation>
    <scope>NUCLEOTIDE SEQUENCE</scope>
    <source>
        <strain evidence="2">NBC_00668</strain>
    </source>
</reference>
<gene>
    <name evidence="2" type="ORF">OG515_19690</name>
</gene>
<evidence type="ECO:0000313" key="3">
    <source>
        <dbReference type="Proteomes" id="UP001432060"/>
    </source>
</evidence>
<dbReference type="RefSeq" id="WP_329400514.1">
    <property type="nucleotide sequence ID" value="NZ_CP109019.1"/>
</dbReference>
<dbReference type="InterPro" id="IPR010093">
    <property type="entry name" value="SinI_DNA-bd"/>
</dbReference>
<dbReference type="Proteomes" id="UP001432060">
    <property type="component" value="Chromosome"/>
</dbReference>
<accession>A0ABZ1XLK2</accession>
<evidence type="ECO:0000259" key="1">
    <source>
        <dbReference type="Pfam" id="PF12728"/>
    </source>
</evidence>
<name>A0ABZ1XLK2_9ACTN</name>
<organism evidence="2 3">
    <name type="scientific">Streptomyces melanogenes</name>
    <dbReference type="NCBI Taxonomy" id="67326"/>
    <lineage>
        <taxon>Bacteria</taxon>
        <taxon>Bacillati</taxon>
        <taxon>Actinomycetota</taxon>
        <taxon>Actinomycetes</taxon>
        <taxon>Kitasatosporales</taxon>
        <taxon>Streptomycetaceae</taxon>
        <taxon>Streptomyces</taxon>
    </lineage>
</organism>
<evidence type="ECO:0000313" key="2">
    <source>
        <dbReference type="EMBL" id="WUT84257.1"/>
    </source>
</evidence>
<dbReference type="InterPro" id="IPR041657">
    <property type="entry name" value="HTH_17"/>
</dbReference>
<protein>
    <submittedName>
        <fullName evidence="2">Helix-turn-helix domain-containing protein</fullName>
    </submittedName>
</protein>
<dbReference type="NCBIfam" id="TIGR01764">
    <property type="entry name" value="excise"/>
    <property type="match status" value="1"/>
</dbReference>